<accession>A0A1Y1V8M8</accession>
<dbReference type="GO" id="GO:0003676">
    <property type="term" value="F:nucleic acid binding"/>
    <property type="evidence" value="ECO:0007669"/>
    <property type="project" value="InterPro"/>
</dbReference>
<evidence type="ECO:0000313" key="2">
    <source>
        <dbReference type="Proteomes" id="UP000193719"/>
    </source>
</evidence>
<comment type="caution">
    <text evidence="1">The sequence shown here is derived from an EMBL/GenBank/DDBJ whole genome shotgun (WGS) entry which is preliminary data.</text>
</comment>
<dbReference type="Gene3D" id="3.30.70.330">
    <property type="match status" value="1"/>
</dbReference>
<reference evidence="1 2" key="1">
    <citation type="submission" date="2016-08" db="EMBL/GenBank/DDBJ databases">
        <title>Genomes of anaerobic fungi encode conserved fungal cellulosomes for biomass hydrolysis.</title>
        <authorList>
            <consortium name="DOE Joint Genome Institute"/>
            <person name="Haitjema C.H."/>
            <person name="Gilmore S.P."/>
            <person name="Henske J.K."/>
            <person name="Solomon K.V."/>
            <person name="De Groot R."/>
            <person name="Kuo A."/>
            <person name="Mondo S.J."/>
            <person name="Salamov A.A."/>
            <person name="Labutti K."/>
            <person name="Zhao Z."/>
            <person name="Chiniquy J."/>
            <person name="Barry K."/>
            <person name="Brewer H.M."/>
            <person name="Purvine S.O."/>
            <person name="Wright A.T."/>
            <person name="Boxma B."/>
            <person name="Van Alen T."/>
            <person name="Hackstein J.H."/>
            <person name="Baker S.E."/>
            <person name="Grigoriev I.V."/>
            <person name="O'Malley M.A."/>
        </authorList>
    </citation>
    <scope>NUCLEOTIDE SEQUENCE [LARGE SCALE GENOMIC DNA]</scope>
    <source>
        <strain evidence="2">finn</strain>
    </source>
</reference>
<dbReference type="SUPFAM" id="SSF54928">
    <property type="entry name" value="RNA-binding domain, RBD"/>
    <property type="match status" value="1"/>
</dbReference>
<dbReference type="InterPro" id="IPR012677">
    <property type="entry name" value="Nucleotide-bd_a/b_plait_sf"/>
</dbReference>
<proteinExistence type="predicted"/>
<feature type="non-terminal residue" evidence="1">
    <location>
        <position position="1"/>
    </location>
</feature>
<reference evidence="1 2" key="2">
    <citation type="submission" date="2016-08" db="EMBL/GenBank/DDBJ databases">
        <title>Pervasive Adenine N6-methylation of Active Genes in Fungi.</title>
        <authorList>
            <consortium name="DOE Joint Genome Institute"/>
            <person name="Mondo S.J."/>
            <person name="Dannebaum R.O."/>
            <person name="Kuo R.C."/>
            <person name="Labutti K."/>
            <person name="Haridas S."/>
            <person name="Kuo A."/>
            <person name="Salamov A."/>
            <person name="Ahrendt S.R."/>
            <person name="Lipzen A."/>
            <person name="Sullivan W."/>
            <person name="Andreopoulos W.B."/>
            <person name="Clum A."/>
            <person name="Lindquist E."/>
            <person name="Daum C."/>
            <person name="Ramamoorthy G.K."/>
            <person name="Gryganskyi A."/>
            <person name="Culley D."/>
            <person name="Magnuson J.K."/>
            <person name="James T.Y."/>
            <person name="O'Malley M.A."/>
            <person name="Stajich J.E."/>
            <person name="Spatafora J.W."/>
            <person name="Visel A."/>
            <person name="Grigoriev I.V."/>
        </authorList>
    </citation>
    <scope>NUCLEOTIDE SEQUENCE [LARGE SCALE GENOMIC DNA]</scope>
    <source>
        <strain evidence="2">finn</strain>
    </source>
</reference>
<protein>
    <recommendedName>
        <fullName evidence="3">RRM domain-containing protein</fullName>
    </recommendedName>
</protein>
<gene>
    <name evidence="1" type="ORF">BCR36DRAFT_290861</name>
</gene>
<keyword evidence="2" id="KW-1185">Reference proteome</keyword>
<dbReference type="InterPro" id="IPR035979">
    <property type="entry name" value="RBD_domain_sf"/>
</dbReference>
<name>A0A1Y1V8M8_9FUNG</name>
<sequence>CPVEHADVIKKGNSFVGIVTFSSEEKVKEAVLTYDNFTWEGKEIKVFRAGIYSII</sequence>
<dbReference type="EMBL" id="MCFH01000022">
    <property type="protein sequence ID" value="ORX49984.1"/>
    <property type="molecule type" value="Genomic_DNA"/>
</dbReference>
<dbReference type="AlphaFoldDB" id="A0A1Y1V8M8"/>
<evidence type="ECO:0000313" key="1">
    <source>
        <dbReference type="EMBL" id="ORX49984.1"/>
    </source>
</evidence>
<organism evidence="1 2">
    <name type="scientific">Piromyces finnis</name>
    <dbReference type="NCBI Taxonomy" id="1754191"/>
    <lineage>
        <taxon>Eukaryota</taxon>
        <taxon>Fungi</taxon>
        <taxon>Fungi incertae sedis</taxon>
        <taxon>Chytridiomycota</taxon>
        <taxon>Chytridiomycota incertae sedis</taxon>
        <taxon>Neocallimastigomycetes</taxon>
        <taxon>Neocallimastigales</taxon>
        <taxon>Neocallimastigaceae</taxon>
        <taxon>Piromyces</taxon>
    </lineage>
</organism>
<dbReference type="STRING" id="1754191.A0A1Y1V8M8"/>
<evidence type="ECO:0008006" key="3">
    <source>
        <dbReference type="Google" id="ProtNLM"/>
    </source>
</evidence>
<dbReference type="Proteomes" id="UP000193719">
    <property type="component" value="Unassembled WGS sequence"/>
</dbReference>